<dbReference type="OMA" id="YEDEPSF"/>
<evidence type="ECO:0000313" key="4">
    <source>
        <dbReference type="EnsemblMetazoa" id="PHUM462570-PA"/>
    </source>
</evidence>
<protein>
    <recommendedName>
        <fullName evidence="2">K Homology domain-containing protein</fullName>
    </recommendedName>
</protein>
<accession>E0VVE3</accession>
<keyword evidence="5" id="KW-1185">Reference proteome</keyword>
<dbReference type="InParanoid" id="E0VVE3"/>
<proteinExistence type="predicted"/>
<dbReference type="GO" id="GO:0008190">
    <property type="term" value="F:eukaryotic initiation factor 4E binding"/>
    <property type="evidence" value="ECO:0007669"/>
    <property type="project" value="InterPro"/>
</dbReference>
<feature type="domain" description="K Homology" evidence="2">
    <location>
        <begin position="207"/>
        <end position="278"/>
    </location>
</feature>
<dbReference type="GO" id="GO:0034518">
    <property type="term" value="C:RNA cap binding complex"/>
    <property type="evidence" value="ECO:0007669"/>
    <property type="project" value="TreeGrafter"/>
</dbReference>
<organism>
    <name type="scientific">Pediculus humanus subsp. corporis</name>
    <name type="common">Body louse</name>
    <dbReference type="NCBI Taxonomy" id="121224"/>
    <lineage>
        <taxon>Eukaryota</taxon>
        <taxon>Metazoa</taxon>
        <taxon>Ecdysozoa</taxon>
        <taxon>Arthropoda</taxon>
        <taxon>Hexapoda</taxon>
        <taxon>Insecta</taxon>
        <taxon>Pterygota</taxon>
        <taxon>Neoptera</taxon>
        <taxon>Paraneoptera</taxon>
        <taxon>Psocodea</taxon>
        <taxon>Troctomorpha</taxon>
        <taxon>Phthiraptera</taxon>
        <taxon>Anoplura</taxon>
        <taxon>Pediculidae</taxon>
        <taxon>Pediculus</taxon>
    </lineage>
</organism>
<dbReference type="CDD" id="cd22454">
    <property type="entry name" value="KH-I_Mextli_like"/>
    <property type="match status" value="1"/>
</dbReference>
<dbReference type="GO" id="GO:0005737">
    <property type="term" value="C:cytoplasm"/>
    <property type="evidence" value="ECO:0007669"/>
    <property type="project" value="TreeGrafter"/>
</dbReference>
<keyword evidence="1" id="KW-0694">RNA-binding</keyword>
<reference evidence="4" key="3">
    <citation type="submission" date="2021-02" db="UniProtKB">
        <authorList>
            <consortium name="EnsemblMetazoa"/>
        </authorList>
    </citation>
    <scope>IDENTIFICATION</scope>
    <source>
        <strain evidence="4">USDA</strain>
    </source>
</reference>
<dbReference type="InterPro" id="IPR004087">
    <property type="entry name" value="KH_dom"/>
</dbReference>
<evidence type="ECO:0000256" key="1">
    <source>
        <dbReference type="PROSITE-ProRule" id="PRU00117"/>
    </source>
</evidence>
<dbReference type="PANTHER" id="PTHR20849">
    <property type="entry name" value="EUKARYOTIC TRANSLATION INITIATION FACTOR 4E-BINDING PROTEIN MEXTLI"/>
    <property type="match status" value="1"/>
</dbReference>
<dbReference type="RefSeq" id="XP_002430087.1">
    <property type="nucleotide sequence ID" value="XM_002430042.1"/>
</dbReference>
<dbReference type="CTD" id="8238454"/>
<dbReference type="PROSITE" id="PS50084">
    <property type="entry name" value="KH_TYPE_1"/>
    <property type="match status" value="1"/>
</dbReference>
<dbReference type="FunCoup" id="E0VVE3">
    <property type="interactions" value="11"/>
</dbReference>
<dbReference type="GO" id="GO:0045727">
    <property type="term" value="P:positive regulation of translation"/>
    <property type="evidence" value="ECO:0007669"/>
    <property type="project" value="InterPro"/>
</dbReference>
<gene>
    <name evidence="4" type="primary">8238454</name>
    <name evidence="3" type="ORF">Phum_PHUM462570</name>
</gene>
<evidence type="ECO:0000259" key="2">
    <source>
        <dbReference type="SMART" id="SM00322"/>
    </source>
</evidence>
<evidence type="ECO:0000313" key="5">
    <source>
        <dbReference type="Proteomes" id="UP000009046"/>
    </source>
</evidence>
<dbReference type="AlphaFoldDB" id="E0VVE3"/>
<dbReference type="InterPro" id="IPR040160">
    <property type="entry name" value="Mxt"/>
</dbReference>
<dbReference type="PANTHER" id="PTHR20849:SF2">
    <property type="entry name" value="EUKARYOTIC TRANSLATION INITIATION FACTOR 4E-BINDING PROTEIN MEXTLI"/>
    <property type="match status" value="1"/>
</dbReference>
<dbReference type="Gene3D" id="3.30.1370.10">
    <property type="entry name" value="K Homology domain, type 1"/>
    <property type="match status" value="1"/>
</dbReference>
<dbReference type="GO" id="GO:0003743">
    <property type="term" value="F:translation initiation factor activity"/>
    <property type="evidence" value="ECO:0007669"/>
    <property type="project" value="TreeGrafter"/>
</dbReference>
<dbReference type="HOGENOM" id="CLU_629003_0_0_1"/>
<dbReference type="eggNOG" id="ENOG502QRYP">
    <property type="taxonomic scope" value="Eukaryota"/>
</dbReference>
<name>E0VVE3_PEDHC</name>
<dbReference type="GeneID" id="8238454"/>
<reference evidence="3" key="2">
    <citation type="submission" date="2007-04" db="EMBL/GenBank/DDBJ databases">
        <title>The genome of the human body louse.</title>
        <authorList>
            <consortium name="The Human Body Louse Genome Consortium"/>
            <person name="Kirkness E."/>
            <person name="Walenz B."/>
            <person name="Hass B."/>
            <person name="Bruggner R."/>
            <person name="Strausberg R."/>
        </authorList>
    </citation>
    <scope>NUCLEOTIDE SEQUENCE</scope>
    <source>
        <strain evidence="3">USDA</strain>
    </source>
</reference>
<dbReference type="EnsemblMetazoa" id="PHUM462570-RA">
    <property type="protein sequence ID" value="PHUM462570-PA"/>
    <property type="gene ID" value="PHUM462570"/>
</dbReference>
<dbReference type="GO" id="GO:1901190">
    <property type="term" value="P:regulation of formation of translation initiation ternary complex"/>
    <property type="evidence" value="ECO:0007669"/>
    <property type="project" value="TreeGrafter"/>
</dbReference>
<dbReference type="InterPro" id="IPR036612">
    <property type="entry name" value="KH_dom_type_1_sf"/>
</dbReference>
<dbReference type="Gene3D" id="1.25.40.180">
    <property type="match status" value="1"/>
</dbReference>
<dbReference type="EMBL" id="DS235811">
    <property type="protein sequence ID" value="EEB17349.1"/>
    <property type="molecule type" value="Genomic_DNA"/>
</dbReference>
<dbReference type="InterPro" id="IPR004088">
    <property type="entry name" value="KH_dom_type_1"/>
</dbReference>
<dbReference type="VEuPathDB" id="VectorBase:PHUM462570"/>
<dbReference type="FunFam" id="3.30.1370.10:FF:000072">
    <property type="entry name" value="Uncharacterized protein, isoform A"/>
    <property type="match status" value="1"/>
</dbReference>
<dbReference type="Proteomes" id="UP000009046">
    <property type="component" value="Unassembled WGS sequence"/>
</dbReference>
<dbReference type="SUPFAM" id="SSF54791">
    <property type="entry name" value="Eukaryotic type KH-domain (KH-domain type I)"/>
    <property type="match status" value="1"/>
</dbReference>
<dbReference type="Pfam" id="PF00013">
    <property type="entry name" value="KH_1"/>
    <property type="match status" value="1"/>
</dbReference>
<dbReference type="EMBL" id="AAZO01005634">
    <property type="status" value="NOT_ANNOTATED_CDS"/>
    <property type="molecule type" value="Genomic_DNA"/>
</dbReference>
<sequence>MSTSARQLGRVILRPVKKLQKPRPLKASNPARRSTPDAANVNIFDEVMLLTEAVTSNMSNGMFDINLQNNIVILSGMLKAYGECLEAIYKDQLDRAFVIFRNGCRNENLDYKSRLCLLEIIELRAMQWVTPDNASYYKHKYNHPDFDLVSLSSSDNFSLSSASAFQNTPVSNTTANTNAPQHLLLGPGELVKSSGKYAIPTKISGKDFYTFEVVIRNSDSGKVMGIKGRRVHIIEELSETVISFQRVTPGTKERLVQITGPSAEKINYAKQLMEETINRNASPIRSELLDKEKHGSNSSLNSDTSENGSLNEFSKRTTLLHSFSTNDATIGEYKYTVTIGDDTLKITGTNPDLVTIAKLVLDEYFSAESGDQIYQGGYNDGLNYFDGAYVNENDEENFQESVDNFLTNPKNDKLCTEKDLSTYEYDKIAEENLQQR</sequence>
<dbReference type="SMART" id="SM00322">
    <property type="entry name" value="KH"/>
    <property type="match status" value="1"/>
</dbReference>
<reference evidence="3" key="1">
    <citation type="submission" date="2007-04" db="EMBL/GenBank/DDBJ databases">
        <title>Annotation of Pediculus humanus corporis strain USDA.</title>
        <authorList>
            <person name="Kirkness E."/>
            <person name="Hannick L."/>
            <person name="Hass B."/>
            <person name="Bruggner R."/>
            <person name="Lawson D."/>
            <person name="Bidwell S."/>
            <person name="Joardar V."/>
            <person name="Caler E."/>
            <person name="Walenz B."/>
            <person name="Inman J."/>
            <person name="Schobel S."/>
            <person name="Galinsky K."/>
            <person name="Amedeo P."/>
            <person name="Strausberg R."/>
        </authorList>
    </citation>
    <scope>NUCLEOTIDE SEQUENCE</scope>
    <source>
        <strain evidence="3">USDA</strain>
    </source>
</reference>
<evidence type="ECO:0000313" key="3">
    <source>
        <dbReference type="EMBL" id="EEB17349.1"/>
    </source>
</evidence>
<dbReference type="OrthoDB" id="6357832at2759"/>
<dbReference type="KEGG" id="phu:Phum_PHUM462570"/>
<dbReference type="GO" id="GO:0003723">
    <property type="term" value="F:RNA binding"/>
    <property type="evidence" value="ECO:0007669"/>
    <property type="project" value="UniProtKB-UniRule"/>
</dbReference>